<dbReference type="OrthoDB" id="5559898at2759"/>
<evidence type="ECO:0000313" key="7">
    <source>
        <dbReference type="EMBL" id="KAF2146012.1"/>
    </source>
</evidence>
<feature type="region of interest" description="Disordered" evidence="6">
    <location>
        <begin position="62"/>
        <end position="84"/>
    </location>
</feature>
<dbReference type="PANTHER" id="PTHR15651">
    <property type="entry name" value="ARMADILLO REPEAT-CONTAINING PROTEIN 8"/>
    <property type="match status" value="1"/>
</dbReference>
<dbReference type="InterPro" id="IPR016024">
    <property type="entry name" value="ARM-type_fold"/>
</dbReference>
<dbReference type="RefSeq" id="XP_033401724.1">
    <property type="nucleotide sequence ID" value="XM_033541718.1"/>
</dbReference>
<dbReference type="PANTHER" id="PTHR15651:SF7">
    <property type="entry name" value="ARMADILLO REPEAT-CONTAINING PROTEIN 8"/>
    <property type="match status" value="1"/>
</dbReference>
<evidence type="ECO:0000256" key="5">
    <source>
        <dbReference type="ARBA" id="ARBA00023242"/>
    </source>
</evidence>
<dbReference type="GO" id="GO:0005737">
    <property type="term" value="C:cytoplasm"/>
    <property type="evidence" value="ECO:0007669"/>
    <property type="project" value="UniProtKB-SubCell"/>
</dbReference>
<evidence type="ECO:0000256" key="4">
    <source>
        <dbReference type="ARBA" id="ARBA00022737"/>
    </source>
</evidence>
<dbReference type="GeneID" id="54299215"/>
<dbReference type="GO" id="GO:0005634">
    <property type="term" value="C:nucleus"/>
    <property type="evidence" value="ECO:0007669"/>
    <property type="project" value="UniProtKB-SubCell"/>
</dbReference>
<accession>A0A6A6BPJ3</accession>
<dbReference type="GO" id="GO:0043161">
    <property type="term" value="P:proteasome-mediated ubiquitin-dependent protein catabolic process"/>
    <property type="evidence" value="ECO:0007669"/>
    <property type="project" value="TreeGrafter"/>
</dbReference>
<dbReference type="AlphaFoldDB" id="A0A6A6BPJ3"/>
<keyword evidence="4" id="KW-0677">Repeat</keyword>
<dbReference type="SUPFAM" id="SSF48371">
    <property type="entry name" value="ARM repeat"/>
    <property type="match status" value="1"/>
</dbReference>
<keyword evidence="8" id="KW-1185">Reference proteome</keyword>
<gene>
    <name evidence="7" type="ORF">K452DRAFT_294623</name>
</gene>
<dbReference type="Proteomes" id="UP000799438">
    <property type="component" value="Unassembled WGS sequence"/>
</dbReference>
<reference evidence="7" key="1">
    <citation type="journal article" date="2020" name="Stud. Mycol.">
        <title>101 Dothideomycetes genomes: a test case for predicting lifestyles and emergence of pathogens.</title>
        <authorList>
            <person name="Haridas S."/>
            <person name="Albert R."/>
            <person name="Binder M."/>
            <person name="Bloem J."/>
            <person name="Labutti K."/>
            <person name="Salamov A."/>
            <person name="Andreopoulos B."/>
            <person name="Baker S."/>
            <person name="Barry K."/>
            <person name="Bills G."/>
            <person name="Bluhm B."/>
            <person name="Cannon C."/>
            <person name="Castanera R."/>
            <person name="Culley D."/>
            <person name="Daum C."/>
            <person name="Ezra D."/>
            <person name="Gonzalez J."/>
            <person name="Henrissat B."/>
            <person name="Kuo A."/>
            <person name="Liang C."/>
            <person name="Lipzen A."/>
            <person name="Lutzoni F."/>
            <person name="Magnuson J."/>
            <person name="Mondo S."/>
            <person name="Nolan M."/>
            <person name="Ohm R."/>
            <person name="Pangilinan J."/>
            <person name="Park H.-J."/>
            <person name="Ramirez L."/>
            <person name="Alfaro M."/>
            <person name="Sun H."/>
            <person name="Tritt A."/>
            <person name="Yoshinaga Y."/>
            <person name="Zwiers L.-H."/>
            <person name="Turgeon B."/>
            <person name="Goodwin S."/>
            <person name="Spatafora J."/>
            <person name="Crous P."/>
            <person name="Grigoriev I."/>
        </authorList>
    </citation>
    <scope>NUCLEOTIDE SEQUENCE</scope>
    <source>
        <strain evidence="7">CBS 121167</strain>
    </source>
</reference>
<evidence type="ECO:0000256" key="2">
    <source>
        <dbReference type="ARBA" id="ARBA00004496"/>
    </source>
</evidence>
<feature type="region of interest" description="Disordered" evidence="6">
    <location>
        <begin position="438"/>
        <end position="457"/>
    </location>
</feature>
<dbReference type="Gene3D" id="1.25.10.10">
    <property type="entry name" value="Leucine-rich Repeat Variant"/>
    <property type="match status" value="3"/>
</dbReference>
<proteinExistence type="predicted"/>
<dbReference type="InterPro" id="IPR011989">
    <property type="entry name" value="ARM-like"/>
</dbReference>
<feature type="region of interest" description="Disordered" evidence="6">
    <location>
        <begin position="882"/>
        <end position="905"/>
    </location>
</feature>
<keyword evidence="3" id="KW-0963">Cytoplasm</keyword>
<dbReference type="EMBL" id="ML995476">
    <property type="protein sequence ID" value="KAF2146012.1"/>
    <property type="molecule type" value="Genomic_DNA"/>
</dbReference>
<name>A0A6A6BPJ3_9PEZI</name>
<keyword evidence="5" id="KW-0539">Nucleus</keyword>
<dbReference type="InterPro" id="IPR038739">
    <property type="entry name" value="ARMC8/Vid28"/>
</dbReference>
<comment type="subcellular location">
    <subcellularLocation>
        <location evidence="2">Cytoplasm</location>
    </subcellularLocation>
    <subcellularLocation>
        <location evidence="1">Nucleus</location>
    </subcellularLocation>
</comment>
<dbReference type="InterPro" id="IPR000225">
    <property type="entry name" value="Armadillo"/>
</dbReference>
<sequence>MTRAPSPAGLDELRNPTSADAQVAALKQLKNFIVGHDQRKELAVRRGIVAHLARVLQANVKASGKRRQRQSNGGAAAAQNAEQAQEDDMRLQATFIVESLAHGGAPFVTPILAGGLLQPLLGALSPAEAPPKLLTATLRTLIALSSATSTDPFPNSTSARIARELYYKPEGDSLLEIIAQRSNSWITLEQVGLAASLISKTCREESHKSFLVKSGVLDSLAARFASYAVSEGYVRPGSDASYIASLPPAPRQKEFLAVVEAISTIISPSNYRIAVFLSSPAIVAVFPGLRLLGPDEKQAMLTSPRRPHAVHAAEMLLPQLQPAQGKESNFSRAFPALGSLSAPSEMSRISSFADIQSQANAQYITGEEYESPIYAWLIRKTREAHGKEQLTFMRLLEILMADAENHISERPSEHSREGQYRLLSILIVPLLAKMVDEASSGDGNGSSNGKPDLQGSDLLPDALRQLAKFLEHSPILQKSANDANVIKKVCQILKKTFEAVPQPSRQKRWSPTPLSAEAVDESLEGEERSDMLGSAGVPMEMLNVLKCREASLLALAAVAHKEDSHRKIIIEAGAVACIADSLVAYEQKDEDVFARGNVSNGTKDGNPVVVLRAACRAARSMSRSVSVLRTSMMDYGIGKPIYKLLKHPNLEVCKAATDVLCNLLLQFSPMREDLIEAGALKTLCEHASSADTELRLTSMWALKHLVLQADNEIKMTALEELGTGWLIQTVSGPATPLGMSTPNAAHEQVDILNAVEEPSMDIDNGSGISGDEDDVMADSIGLLRPRSTQETAAARMKARLRTIREAETNPAIKAQQDELRIQEQALDFIRNLIMAEPGTDPGVMIDHVLQAFGRDRFFEILTAKLRPRNPGPTAASRDAALLRASASSSPDPTSTSSAGAGATTATNTTSSNAYTYLAPPEILLGTAFIAVHVANGPPAHRQLILSQTPLMQHLVPLFGHPDRRIRVACVWLINNLTWIEDDSDRAGARLRAQELRKLGIEERVRACLGDAELDVRERAKTAVEQLAKLLDGLPPPPAAAAAMGLGQQSASGGAGVGQGQGAEQHAAGGGAGTPGAFPGAAGGGVAGLGASSGSQRPWDR</sequence>
<organism evidence="7 8">
    <name type="scientific">Aplosporella prunicola CBS 121167</name>
    <dbReference type="NCBI Taxonomy" id="1176127"/>
    <lineage>
        <taxon>Eukaryota</taxon>
        <taxon>Fungi</taxon>
        <taxon>Dikarya</taxon>
        <taxon>Ascomycota</taxon>
        <taxon>Pezizomycotina</taxon>
        <taxon>Dothideomycetes</taxon>
        <taxon>Dothideomycetes incertae sedis</taxon>
        <taxon>Botryosphaeriales</taxon>
        <taxon>Aplosporellaceae</taxon>
        <taxon>Aplosporella</taxon>
    </lineage>
</organism>
<feature type="region of interest" description="Disordered" evidence="6">
    <location>
        <begin position="502"/>
        <end position="526"/>
    </location>
</feature>
<protein>
    <submittedName>
        <fullName evidence="7">Uncharacterized protein</fullName>
    </submittedName>
</protein>
<dbReference type="SMART" id="SM00185">
    <property type="entry name" value="ARM"/>
    <property type="match status" value="5"/>
</dbReference>
<feature type="compositionally biased region" description="Low complexity" evidence="6">
    <location>
        <begin position="1039"/>
        <end position="1051"/>
    </location>
</feature>
<feature type="region of interest" description="Disordered" evidence="6">
    <location>
        <begin position="1039"/>
        <end position="1100"/>
    </location>
</feature>
<evidence type="ECO:0000256" key="1">
    <source>
        <dbReference type="ARBA" id="ARBA00004123"/>
    </source>
</evidence>
<evidence type="ECO:0000256" key="6">
    <source>
        <dbReference type="SAM" id="MobiDB-lite"/>
    </source>
</evidence>
<feature type="compositionally biased region" description="Low complexity" evidence="6">
    <location>
        <begin position="70"/>
        <end position="83"/>
    </location>
</feature>
<evidence type="ECO:0000313" key="8">
    <source>
        <dbReference type="Proteomes" id="UP000799438"/>
    </source>
</evidence>
<dbReference type="GO" id="GO:0034657">
    <property type="term" value="C:GID complex"/>
    <property type="evidence" value="ECO:0007669"/>
    <property type="project" value="TreeGrafter"/>
</dbReference>
<evidence type="ECO:0000256" key="3">
    <source>
        <dbReference type="ARBA" id="ARBA00022490"/>
    </source>
</evidence>